<comment type="caution">
    <text evidence="1">The sequence shown here is derived from an EMBL/GenBank/DDBJ whole genome shotgun (WGS) entry which is preliminary data.</text>
</comment>
<dbReference type="AlphaFoldDB" id="A0A9D4IX89"/>
<organism evidence="1 2">
    <name type="scientific">Dreissena polymorpha</name>
    <name type="common">Zebra mussel</name>
    <name type="synonym">Mytilus polymorpha</name>
    <dbReference type="NCBI Taxonomy" id="45954"/>
    <lineage>
        <taxon>Eukaryota</taxon>
        <taxon>Metazoa</taxon>
        <taxon>Spiralia</taxon>
        <taxon>Lophotrochozoa</taxon>
        <taxon>Mollusca</taxon>
        <taxon>Bivalvia</taxon>
        <taxon>Autobranchia</taxon>
        <taxon>Heteroconchia</taxon>
        <taxon>Euheterodonta</taxon>
        <taxon>Imparidentia</taxon>
        <taxon>Neoheterodontei</taxon>
        <taxon>Myida</taxon>
        <taxon>Dreissenoidea</taxon>
        <taxon>Dreissenidae</taxon>
        <taxon>Dreissena</taxon>
    </lineage>
</organism>
<sequence>MKINNKYFFPAQYACQLMDAATFPVDGLAVAAGLFYNGTNGQLKCYDIKTEFVACADQTGCGVGPDSLAWDFQVPRVYCYICLWEILA</sequence>
<gene>
    <name evidence="1" type="ORF">DPMN_145180</name>
</gene>
<accession>A0A9D4IX89</accession>
<dbReference type="EMBL" id="JAIWYP010000007">
    <property type="protein sequence ID" value="KAH3791691.1"/>
    <property type="molecule type" value="Genomic_DNA"/>
</dbReference>
<proteinExistence type="predicted"/>
<name>A0A9D4IX89_DREPO</name>
<evidence type="ECO:0000313" key="2">
    <source>
        <dbReference type="Proteomes" id="UP000828390"/>
    </source>
</evidence>
<dbReference type="Proteomes" id="UP000828390">
    <property type="component" value="Unassembled WGS sequence"/>
</dbReference>
<reference evidence="1" key="2">
    <citation type="submission" date="2020-11" db="EMBL/GenBank/DDBJ databases">
        <authorList>
            <person name="McCartney M.A."/>
            <person name="Auch B."/>
            <person name="Kono T."/>
            <person name="Mallez S."/>
            <person name="Becker A."/>
            <person name="Gohl D.M."/>
            <person name="Silverstein K.A.T."/>
            <person name="Koren S."/>
            <person name="Bechman K.B."/>
            <person name="Herman A."/>
            <person name="Abrahante J.E."/>
            <person name="Garbe J."/>
        </authorList>
    </citation>
    <scope>NUCLEOTIDE SEQUENCE</scope>
    <source>
        <strain evidence="1">Duluth1</strain>
        <tissue evidence="1">Whole animal</tissue>
    </source>
</reference>
<evidence type="ECO:0000313" key="1">
    <source>
        <dbReference type="EMBL" id="KAH3791691.1"/>
    </source>
</evidence>
<dbReference type="Gene3D" id="1.20.120.980">
    <property type="entry name" value="Serine carboxypeptidase S28, SKS domain"/>
    <property type="match status" value="1"/>
</dbReference>
<keyword evidence="2" id="KW-1185">Reference proteome</keyword>
<protein>
    <submittedName>
        <fullName evidence="1">Uncharacterized protein</fullName>
    </submittedName>
</protein>
<dbReference type="InterPro" id="IPR042269">
    <property type="entry name" value="Ser_carbopepase_S28_SKS"/>
</dbReference>
<reference evidence="1" key="1">
    <citation type="journal article" date="2019" name="bioRxiv">
        <title>The Genome of the Zebra Mussel, Dreissena polymorpha: A Resource for Invasive Species Research.</title>
        <authorList>
            <person name="McCartney M.A."/>
            <person name="Auch B."/>
            <person name="Kono T."/>
            <person name="Mallez S."/>
            <person name="Zhang Y."/>
            <person name="Obille A."/>
            <person name="Becker A."/>
            <person name="Abrahante J.E."/>
            <person name="Garbe J."/>
            <person name="Badalamenti J.P."/>
            <person name="Herman A."/>
            <person name="Mangelson H."/>
            <person name="Liachko I."/>
            <person name="Sullivan S."/>
            <person name="Sone E.D."/>
            <person name="Koren S."/>
            <person name="Silverstein K.A.T."/>
            <person name="Beckman K.B."/>
            <person name="Gohl D.M."/>
        </authorList>
    </citation>
    <scope>NUCLEOTIDE SEQUENCE</scope>
    <source>
        <strain evidence="1">Duluth1</strain>
        <tissue evidence="1">Whole animal</tissue>
    </source>
</reference>